<accession>A0A0G4H7B2</accession>
<dbReference type="VEuPathDB" id="CryptoDB:Vbra_19765"/>
<dbReference type="EMBL" id="CDMY01001052">
    <property type="protein sequence ID" value="CEM39784.1"/>
    <property type="molecule type" value="Genomic_DNA"/>
</dbReference>
<gene>
    <name evidence="1" type="ORF">Vbra_19765</name>
</gene>
<dbReference type="STRING" id="1169540.A0A0G4H7B2"/>
<dbReference type="OrthoDB" id="5282002at2759"/>
<reference evidence="1 2" key="1">
    <citation type="submission" date="2014-11" db="EMBL/GenBank/DDBJ databases">
        <authorList>
            <person name="Zhu J."/>
            <person name="Qi W."/>
            <person name="Song R."/>
        </authorList>
    </citation>
    <scope>NUCLEOTIDE SEQUENCE [LARGE SCALE GENOMIC DNA]</scope>
</reference>
<keyword evidence="2" id="KW-1185">Reference proteome</keyword>
<name>A0A0G4H7B2_VITBC</name>
<dbReference type="Proteomes" id="UP000041254">
    <property type="component" value="Unassembled WGS sequence"/>
</dbReference>
<organism evidence="1 2">
    <name type="scientific">Vitrella brassicaformis (strain CCMP3155)</name>
    <dbReference type="NCBI Taxonomy" id="1169540"/>
    <lineage>
        <taxon>Eukaryota</taxon>
        <taxon>Sar</taxon>
        <taxon>Alveolata</taxon>
        <taxon>Colpodellida</taxon>
        <taxon>Vitrellaceae</taxon>
        <taxon>Vitrella</taxon>
    </lineage>
</organism>
<evidence type="ECO:0000313" key="2">
    <source>
        <dbReference type="Proteomes" id="UP000041254"/>
    </source>
</evidence>
<evidence type="ECO:0000313" key="1">
    <source>
        <dbReference type="EMBL" id="CEM39784.1"/>
    </source>
</evidence>
<protein>
    <submittedName>
        <fullName evidence="1">Uncharacterized protein</fullName>
    </submittedName>
</protein>
<proteinExistence type="predicted"/>
<dbReference type="AlphaFoldDB" id="A0A0G4H7B2"/>
<dbReference type="InParanoid" id="A0A0G4H7B2"/>
<sequence length="342" mass="37699">MGAPESHFCRVNPLQFDRDHGCMIVENAEPLAGWDTPAVIETGRRHHVPTNDLHGALYFALRDLLESFVSSLEAHEVDICVTCRGARGLPDLISQLNTKGQALTHFFPVDTHQDGTDSGALLFDRVDASIFAAAQYFGFESVLPSWAPLLNSTRNGHSCLLTSLVTWHREDRCPPPLMQQQRLSKMISIINEEKGRGFLQERINKTAAASQQQQQQQGVGGAMLSPTNTYILGATADACPVEHTIDWSSEFEQYLARHGADDAGRKASLKRRSANKLVPFRIGAAVGASMRAVPWRGRSSDAFISGLITKRSGYEAFVEWTRATPEELSSSATAKHNKKRSK</sequence>